<dbReference type="InterPro" id="IPR009097">
    <property type="entry name" value="Cyclic_Pdiesterase"/>
</dbReference>
<accession>A0A657LQU3</accession>
<dbReference type="Gene3D" id="3.90.1140.10">
    <property type="entry name" value="Cyclic phosphodiesterase"/>
    <property type="match status" value="1"/>
</dbReference>
<dbReference type="SUPFAM" id="SSF55144">
    <property type="entry name" value="LigT-like"/>
    <property type="match status" value="1"/>
</dbReference>
<gene>
    <name evidence="1" type="ORF">AX760_03685</name>
</gene>
<dbReference type="AlphaFoldDB" id="A0A657LQU3"/>
<protein>
    <recommendedName>
        <fullName evidence="3">Phosphoesterase HXTX</fullName>
    </recommendedName>
</protein>
<dbReference type="RefSeq" id="WP_071833847.1">
    <property type="nucleotide sequence ID" value="NZ_LSRP01000096.1"/>
</dbReference>
<dbReference type="OrthoDB" id="793003at2"/>
<evidence type="ECO:0000313" key="2">
    <source>
        <dbReference type="Proteomes" id="UP000182661"/>
    </source>
</evidence>
<evidence type="ECO:0000313" key="1">
    <source>
        <dbReference type="EMBL" id="OJF94946.1"/>
    </source>
</evidence>
<sequence>MKTLQPLILTSRVSDDDLAPFDLLRRKHFPADRNFLRAHLTMFHRLPGEHMQQIVEQLMAVAAGQAQMKAEVYGLRHLGAGVAFRIASPDLQDVHARLRRAFIPWLGGQDMQTWQPHITIQNKVSKQAADTLHAALMTEFQPHAIAITGLDLWLYQNGPWQHERTVLFGNGP</sequence>
<keyword evidence="2" id="KW-1185">Reference proteome</keyword>
<reference evidence="1 2" key="1">
    <citation type="submission" date="2016-02" db="EMBL/GenBank/DDBJ databases">
        <title>Genome sequencing of a beta-galactosidase producing bacteria Rhizobium sp. 59.</title>
        <authorList>
            <person name="Wang D."/>
            <person name="Kot W."/>
            <person name="Qin Y."/>
            <person name="Hansen L."/>
            <person name="Naqvi K."/>
            <person name="Rensing C."/>
        </authorList>
    </citation>
    <scope>NUCLEOTIDE SEQUENCE [LARGE SCALE GENOMIC DNA]</scope>
    <source>
        <strain evidence="1 2">59</strain>
    </source>
</reference>
<dbReference type="EMBL" id="LSRP01000096">
    <property type="protein sequence ID" value="OJF94946.1"/>
    <property type="molecule type" value="Genomic_DNA"/>
</dbReference>
<organism evidence="1 2">
    <name type="scientific">Pararhizobium antarcticum</name>
    <dbReference type="NCBI Taxonomy" id="1798805"/>
    <lineage>
        <taxon>Bacteria</taxon>
        <taxon>Pseudomonadati</taxon>
        <taxon>Pseudomonadota</taxon>
        <taxon>Alphaproteobacteria</taxon>
        <taxon>Hyphomicrobiales</taxon>
        <taxon>Rhizobiaceae</taxon>
        <taxon>Rhizobium/Agrobacterium group</taxon>
        <taxon>Pararhizobium</taxon>
    </lineage>
</organism>
<proteinExistence type="predicted"/>
<dbReference type="Pfam" id="PF13563">
    <property type="entry name" value="2_5_RNA_ligase2"/>
    <property type="match status" value="1"/>
</dbReference>
<name>A0A657LQU3_9HYPH</name>
<comment type="caution">
    <text evidence="1">The sequence shown here is derived from an EMBL/GenBank/DDBJ whole genome shotgun (WGS) entry which is preliminary data.</text>
</comment>
<evidence type="ECO:0008006" key="3">
    <source>
        <dbReference type="Google" id="ProtNLM"/>
    </source>
</evidence>
<dbReference type="Proteomes" id="UP000182661">
    <property type="component" value="Unassembled WGS sequence"/>
</dbReference>